<gene>
    <name evidence="1" type="ORF">ASZ90_011755</name>
</gene>
<dbReference type="EMBL" id="LNQE01001375">
    <property type="protein sequence ID" value="KUG18519.1"/>
    <property type="molecule type" value="Genomic_DNA"/>
</dbReference>
<comment type="caution">
    <text evidence="1">The sequence shown here is derived from an EMBL/GenBank/DDBJ whole genome shotgun (WGS) entry which is preliminary data.</text>
</comment>
<reference evidence="1" key="1">
    <citation type="journal article" date="2015" name="Proc. Natl. Acad. Sci. U.S.A.">
        <title>Networks of energetic and metabolic interactions define dynamics in microbial communities.</title>
        <authorList>
            <person name="Embree M."/>
            <person name="Liu J.K."/>
            <person name="Al-Bassam M.M."/>
            <person name="Zengler K."/>
        </authorList>
    </citation>
    <scope>NUCLEOTIDE SEQUENCE</scope>
</reference>
<sequence length="45" mass="5194">MLAIIFGRIQGSLFPWFIPISSSFHHNFSSFHFQAKEKRDGPSAR</sequence>
<protein>
    <submittedName>
        <fullName evidence="1">Uncharacterized protein</fullName>
    </submittedName>
</protein>
<dbReference type="AlphaFoldDB" id="A0A0W8FCC6"/>
<name>A0A0W8FCC6_9ZZZZ</name>
<proteinExistence type="predicted"/>
<accession>A0A0W8FCC6</accession>
<organism evidence="1">
    <name type="scientific">hydrocarbon metagenome</name>
    <dbReference type="NCBI Taxonomy" id="938273"/>
    <lineage>
        <taxon>unclassified sequences</taxon>
        <taxon>metagenomes</taxon>
        <taxon>ecological metagenomes</taxon>
    </lineage>
</organism>
<evidence type="ECO:0000313" key="1">
    <source>
        <dbReference type="EMBL" id="KUG18519.1"/>
    </source>
</evidence>